<dbReference type="EMBL" id="VLPL01000002">
    <property type="protein sequence ID" value="TSJ46531.1"/>
    <property type="molecule type" value="Genomic_DNA"/>
</dbReference>
<evidence type="ECO:0000313" key="2">
    <source>
        <dbReference type="EMBL" id="TSJ46531.1"/>
    </source>
</evidence>
<dbReference type="RefSeq" id="WP_144332068.1">
    <property type="nucleotide sequence ID" value="NZ_VLPL01000002.1"/>
</dbReference>
<keyword evidence="1" id="KW-0812">Transmembrane</keyword>
<proteinExistence type="predicted"/>
<keyword evidence="1" id="KW-1133">Transmembrane helix</keyword>
<evidence type="ECO:0000313" key="3">
    <source>
        <dbReference type="Proteomes" id="UP000316008"/>
    </source>
</evidence>
<dbReference type="Proteomes" id="UP000316008">
    <property type="component" value="Unassembled WGS sequence"/>
</dbReference>
<organism evidence="2 3">
    <name type="scientific">Fluviicola chungangensis</name>
    <dbReference type="NCBI Taxonomy" id="2597671"/>
    <lineage>
        <taxon>Bacteria</taxon>
        <taxon>Pseudomonadati</taxon>
        <taxon>Bacteroidota</taxon>
        <taxon>Flavobacteriia</taxon>
        <taxon>Flavobacteriales</taxon>
        <taxon>Crocinitomicaceae</taxon>
        <taxon>Fluviicola</taxon>
    </lineage>
</organism>
<dbReference type="OrthoDB" id="1467820at2"/>
<comment type="caution">
    <text evidence="2">The sequence shown here is derived from an EMBL/GenBank/DDBJ whole genome shotgun (WGS) entry which is preliminary data.</text>
</comment>
<keyword evidence="1" id="KW-0472">Membrane</keyword>
<reference evidence="2 3" key="1">
    <citation type="submission" date="2019-07" db="EMBL/GenBank/DDBJ databases">
        <authorList>
            <person name="Huq M.A."/>
        </authorList>
    </citation>
    <scope>NUCLEOTIDE SEQUENCE [LARGE SCALE GENOMIC DNA]</scope>
    <source>
        <strain evidence="2 3">MAH-3</strain>
    </source>
</reference>
<feature type="transmembrane region" description="Helical" evidence="1">
    <location>
        <begin position="47"/>
        <end position="67"/>
    </location>
</feature>
<sequence length="93" mass="10317">METQQIKQSTWTKLEKLATEYRFGVIAITLLIIGCLGGVTMNYGAALHMWSLIAVVIPTMTTLSLLLAVAPMRWIMNAFIVTVLVDTVVIFMV</sequence>
<accession>A0A556N305</accession>
<dbReference type="AlphaFoldDB" id="A0A556N305"/>
<feature type="transmembrane region" description="Helical" evidence="1">
    <location>
        <begin position="74"/>
        <end position="92"/>
    </location>
</feature>
<dbReference type="PROSITE" id="PS51257">
    <property type="entry name" value="PROKAR_LIPOPROTEIN"/>
    <property type="match status" value="1"/>
</dbReference>
<keyword evidence="3" id="KW-1185">Reference proteome</keyword>
<protein>
    <submittedName>
        <fullName evidence="2">Uncharacterized protein</fullName>
    </submittedName>
</protein>
<name>A0A556N305_9FLAO</name>
<gene>
    <name evidence="2" type="ORF">FO442_05060</name>
</gene>
<evidence type="ECO:0000256" key="1">
    <source>
        <dbReference type="SAM" id="Phobius"/>
    </source>
</evidence>
<feature type="transmembrane region" description="Helical" evidence="1">
    <location>
        <begin position="21"/>
        <end position="41"/>
    </location>
</feature>